<evidence type="ECO:0000313" key="2">
    <source>
        <dbReference type="Proteomes" id="UP000236736"/>
    </source>
</evidence>
<evidence type="ECO:0000313" key="1">
    <source>
        <dbReference type="EMBL" id="SEF97224.1"/>
    </source>
</evidence>
<accession>A0A1H5WCN7</accession>
<gene>
    <name evidence="1" type="ORF">SAMN03080598_02032</name>
</gene>
<dbReference type="Proteomes" id="UP000236736">
    <property type="component" value="Unassembled WGS sequence"/>
</dbReference>
<dbReference type="AlphaFoldDB" id="A0A1H5WCN7"/>
<name>A0A1H5WCN7_9BACT</name>
<protein>
    <submittedName>
        <fullName evidence="1">Uncharacterized protein</fullName>
    </submittedName>
</protein>
<keyword evidence="2" id="KW-1185">Reference proteome</keyword>
<dbReference type="EMBL" id="FNVR01000009">
    <property type="protein sequence ID" value="SEF97224.1"/>
    <property type="molecule type" value="Genomic_DNA"/>
</dbReference>
<sequence>MQNSTILNLLSKVEFLLTNCQLPVGEKNISNQLSPFRIAKLSCIHAANLTLCSKSKVC</sequence>
<proteinExistence type="predicted"/>
<reference evidence="2" key="1">
    <citation type="submission" date="2016-10" db="EMBL/GenBank/DDBJ databases">
        <authorList>
            <person name="Varghese N."/>
            <person name="Submissions S."/>
        </authorList>
    </citation>
    <scope>NUCLEOTIDE SEQUENCE [LARGE SCALE GENOMIC DNA]</scope>
    <source>
        <strain evidence="2">DSM 17298</strain>
    </source>
</reference>
<organism evidence="1 2">
    <name type="scientific">Algoriphagus boritolerans DSM 17298 = JCM 18970</name>
    <dbReference type="NCBI Taxonomy" id="1120964"/>
    <lineage>
        <taxon>Bacteria</taxon>
        <taxon>Pseudomonadati</taxon>
        <taxon>Bacteroidota</taxon>
        <taxon>Cytophagia</taxon>
        <taxon>Cytophagales</taxon>
        <taxon>Cyclobacteriaceae</taxon>
        <taxon>Algoriphagus</taxon>
    </lineage>
</organism>